<sequence length="137" mass="16139">DELLDIKFTYDVGCQYRIHLTKRWIERFPERYELIKRIVVKVPRMHIEVHKDDCKLQHALGYTCGAGLSHGETVEHPWAENNQAGAMTREMNRGARHDKLNDLHAFWNWLKVQKMGKSPAFKLSDVLKFANFIQQFS</sequence>
<dbReference type="Pfam" id="PF18758">
    <property type="entry name" value="KDZ"/>
    <property type="match status" value="1"/>
</dbReference>
<proteinExistence type="predicted"/>
<organism evidence="1 2">
    <name type="scientific">Rickenella mellea</name>
    <dbReference type="NCBI Taxonomy" id="50990"/>
    <lineage>
        <taxon>Eukaryota</taxon>
        <taxon>Fungi</taxon>
        <taxon>Dikarya</taxon>
        <taxon>Basidiomycota</taxon>
        <taxon>Agaricomycotina</taxon>
        <taxon>Agaricomycetes</taxon>
        <taxon>Hymenochaetales</taxon>
        <taxon>Rickenellaceae</taxon>
        <taxon>Rickenella</taxon>
    </lineage>
</organism>
<dbReference type="Proteomes" id="UP000294933">
    <property type="component" value="Unassembled WGS sequence"/>
</dbReference>
<protein>
    <submittedName>
        <fullName evidence="1">Uncharacterized protein</fullName>
    </submittedName>
</protein>
<dbReference type="STRING" id="50990.A0A4Y7PE24"/>
<accession>A0A4Y7PE24</accession>
<keyword evidence="2" id="KW-1185">Reference proteome</keyword>
<dbReference type="AlphaFoldDB" id="A0A4Y7PE24"/>
<feature type="non-terminal residue" evidence="1">
    <location>
        <position position="1"/>
    </location>
</feature>
<dbReference type="VEuPathDB" id="FungiDB:BD410DRAFT_735213"/>
<evidence type="ECO:0000313" key="1">
    <source>
        <dbReference type="EMBL" id="TDL13547.1"/>
    </source>
</evidence>
<gene>
    <name evidence="1" type="ORF">BD410DRAFT_735213</name>
</gene>
<name>A0A4Y7PE24_9AGAM</name>
<reference evidence="1 2" key="1">
    <citation type="submission" date="2018-06" db="EMBL/GenBank/DDBJ databases">
        <title>A transcriptomic atlas of mushroom development highlights an independent origin of complex multicellularity.</title>
        <authorList>
            <consortium name="DOE Joint Genome Institute"/>
            <person name="Krizsan K."/>
            <person name="Almasi E."/>
            <person name="Merenyi Z."/>
            <person name="Sahu N."/>
            <person name="Viragh M."/>
            <person name="Koszo T."/>
            <person name="Mondo S."/>
            <person name="Kiss B."/>
            <person name="Balint B."/>
            <person name="Kues U."/>
            <person name="Barry K."/>
            <person name="Hegedus J.C."/>
            <person name="Henrissat B."/>
            <person name="Johnson J."/>
            <person name="Lipzen A."/>
            <person name="Ohm R."/>
            <person name="Nagy I."/>
            <person name="Pangilinan J."/>
            <person name="Yan J."/>
            <person name="Xiong Y."/>
            <person name="Grigoriev I.V."/>
            <person name="Hibbett D.S."/>
            <person name="Nagy L.G."/>
        </authorList>
    </citation>
    <scope>NUCLEOTIDE SEQUENCE [LARGE SCALE GENOMIC DNA]</scope>
    <source>
        <strain evidence="1 2">SZMC22713</strain>
    </source>
</reference>
<dbReference type="OrthoDB" id="3257613at2759"/>
<dbReference type="InterPro" id="IPR040521">
    <property type="entry name" value="KDZ"/>
</dbReference>
<evidence type="ECO:0000313" key="2">
    <source>
        <dbReference type="Proteomes" id="UP000294933"/>
    </source>
</evidence>
<dbReference type="EMBL" id="ML170555">
    <property type="protein sequence ID" value="TDL13547.1"/>
    <property type="molecule type" value="Genomic_DNA"/>
</dbReference>